<evidence type="ECO:0000256" key="2">
    <source>
        <dbReference type="ARBA" id="ARBA00022840"/>
    </source>
</evidence>
<dbReference type="Pfam" id="PF00069">
    <property type="entry name" value="Pkinase"/>
    <property type="match status" value="1"/>
</dbReference>
<dbReference type="InterPro" id="IPR008271">
    <property type="entry name" value="Ser/Thr_kinase_AS"/>
</dbReference>
<dbReference type="PROSITE" id="PS50011">
    <property type="entry name" value="PROTEIN_KINASE_DOM"/>
    <property type="match status" value="1"/>
</dbReference>
<dbReference type="GO" id="GO:0005737">
    <property type="term" value="C:cytoplasm"/>
    <property type="evidence" value="ECO:0007669"/>
    <property type="project" value="TreeGrafter"/>
</dbReference>
<feature type="non-terminal residue" evidence="4">
    <location>
        <position position="164"/>
    </location>
</feature>
<dbReference type="PROSITE" id="PS00108">
    <property type="entry name" value="PROTEIN_KINASE_ST"/>
    <property type="match status" value="1"/>
</dbReference>
<dbReference type="RefSeq" id="XP_025345572.1">
    <property type="nucleotide sequence ID" value="XM_025490486.1"/>
</dbReference>
<dbReference type="PANTHER" id="PTHR24346:SF30">
    <property type="entry name" value="MATERNAL EMBRYONIC LEUCINE ZIPPER KINASE"/>
    <property type="match status" value="1"/>
</dbReference>
<keyword evidence="5" id="KW-1185">Reference proteome</keyword>
<gene>
    <name evidence="4" type="ORF">BCV69DRAFT_252754</name>
</gene>
<evidence type="ECO:0000259" key="3">
    <source>
        <dbReference type="PROSITE" id="PS50011"/>
    </source>
</evidence>
<dbReference type="GeneID" id="37012220"/>
<dbReference type="InterPro" id="IPR011009">
    <property type="entry name" value="Kinase-like_dom_sf"/>
</dbReference>
<keyword evidence="1" id="KW-0547">Nucleotide-binding</keyword>
<keyword evidence="2" id="KW-0067">ATP-binding</keyword>
<organism evidence="4 5">
    <name type="scientific">Pseudomicrostroma glucosiphilum</name>
    <dbReference type="NCBI Taxonomy" id="1684307"/>
    <lineage>
        <taxon>Eukaryota</taxon>
        <taxon>Fungi</taxon>
        <taxon>Dikarya</taxon>
        <taxon>Basidiomycota</taxon>
        <taxon>Ustilaginomycotina</taxon>
        <taxon>Exobasidiomycetes</taxon>
        <taxon>Microstromatales</taxon>
        <taxon>Microstromatales incertae sedis</taxon>
        <taxon>Pseudomicrostroma</taxon>
    </lineage>
</organism>
<dbReference type="GO" id="GO:0035556">
    <property type="term" value="P:intracellular signal transduction"/>
    <property type="evidence" value="ECO:0007669"/>
    <property type="project" value="TreeGrafter"/>
</dbReference>
<keyword evidence="4" id="KW-0418">Kinase</keyword>
<evidence type="ECO:0000256" key="1">
    <source>
        <dbReference type="ARBA" id="ARBA00022741"/>
    </source>
</evidence>
<keyword evidence="4" id="KW-0808">Transferase</keyword>
<dbReference type="PANTHER" id="PTHR24346">
    <property type="entry name" value="MAP/MICROTUBULE AFFINITY-REGULATING KINASE"/>
    <property type="match status" value="1"/>
</dbReference>
<dbReference type="STRING" id="1684307.A0A316TYX7"/>
<dbReference type="GO" id="GO:0005524">
    <property type="term" value="F:ATP binding"/>
    <property type="evidence" value="ECO:0007669"/>
    <property type="project" value="UniProtKB-KW"/>
</dbReference>
<name>A0A316TYX7_9BASI</name>
<feature type="domain" description="Protein kinase" evidence="3">
    <location>
        <begin position="1"/>
        <end position="164"/>
    </location>
</feature>
<dbReference type="AlphaFoldDB" id="A0A316TYX7"/>
<reference evidence="4 5" key="1">
    <citation type="journal article" date="2018" name="Mol. Biol. Evol.">
        <title>Broad Genomic Sampling Reveals a Smut Pathogenic Ancestry of the Fungal Clade Ustilaginomycotina.</title>
        <authorList>
            <person name="Kijpornyongpan T."/>
            <person name="Mondo S.J."/>
            <person name="Barry K."/>
            <person name="Sandor L."/>
            <person name="Lee J."/>
            <person name="Lipzen A."/>
            <person name="Pangilinan J."/>
            <person name="LaButti K."/>
            <person name="Hainaut M."/>
            <person name="Henrissat B."/>
            <person name="Grigoriev I.V."/>
            <person name="Spatafora J.W."/>
            <person name="Aime M.C."/>
        </authorList>
    </citation>
    <scope>NUCLEOTIDE SEQUENCE [LARGE SCALE GENOMIC DNA]</scope>
    <source>
        <strain evidence="4 5">MCA 4718</strain>
    </source>
</reference>
<dbReference type="EMBL" id="KZ819336">
    <property type="protein sequence ID" value="PWN18412.1"/>
    <property type="molecule type" value="Genomic_DNA"/>
</dbReference>
<dbReference type="SUPFAM" id="SSF56112">
    <property type="entry name" value="Protein kinase-like (PK-like)"/>
    <property type="match status" value="1"/>
</dbReference>
<dbReference type="OrthoDB" id="541276at2759"/>
<sequence>MLELQRLEATIHQSIPPHKNIITLYRTYETPEWLFLVLEYCPGQDLYYWLEQAHDVDGESEEAAQAIMFRQTCEAVQFCHDRGIAHRDLKPENLIVYDRRGELEQQAVIVKLTDFGLATADAECRDFSCGSRPYMSPECHLNLSESYDPFQADVWSLGIVLLNM</sequence>
<dbReference type="Proteomes" id="UP000245942">
    <property type="component" value="Unassembled WGS sequence"/>
</dbReference>
<accession>A0A316TYX7</accession>
<evidence type="ECO:0000313" key="5">
    <source>
        <dbReference type="Proteomes" id="UP000245942"/>
    </source>
</evidence>
<dbReference type="GO" id="GO:0004674">
    <property type="term" value="F:protein serine/threonine kinase activity"/>
    <property type="evidence" value="ECO:0007669"/>
    <property type="project" value="TreeGrafter"/>
</dbReference>
<dbReference type="InterPro" id="IPR000719">
    <property type="entry name" value="Prot_kinase_dom"/>
</dbReference>
<protein>
    <submittedName>
        <fullName evidence="4">Pkinase-domain-containing protein</fullName>
    </submittedName>
</protein>
<proteinExistence type="predicted"/>
<dbReference type="Gene3D" id="1.10.510.10">
    <property type="entry name" value="Transferase(Phosphotransferase) domain 1"/>
    <property type="match status" value="1"/>
</dbReference>
<dbReference type="SMART" id="SM00220">
    <property type="entry name" value="S_TKc"/>
    <property type="match status" value="1"/>
</dbReference>
<evidence type="ECO:0000313" key="4">
    <source>
        <dbReference type="EMBL" id="PWN18412.1"/>
    </source>
</evidence>